<evidence type="ECO:0000313" key="1">
    <source>
        <dbReference type="EMBL" id="GMH78355.1"/>
    </source>
</evidence>
<dbReference type="Gene3D" id="3.30.40.10">
    <property type="entry name" value="Zinc/RING finger domain, C3HC4 (zinc finger)"/>
    <property type="match status" value="1"/>
</dbReference>
<protein>
    <recommendedName>
        <fullName evidence="3">RING-type domain-containing protein</fullName>
    </recommendedName>
</protein>
<name>A0A9W7B2G5_9STRA</name>
<reference evidence="2" key="1">
    <citation type="journal article" date="2023" name="Commun. Biol.">
        <title>Genome analysis of Parmales, the sister group of diatoms, reveals the evolutionary specialization of diatoms from phago-mixotrophs to photoautotrophs.</title>
        <authorList>
            <person name="Ban H."/>
            <person name="Sato S."/>
            <person name="Yoshikawa S."/>
            <person name="Yamada K."/>
            <person name="Nakamura Y."/>
            <person name="Ichinomiya M."/>
            <person name="Sato N."/>
            <person name="Blanc-Mathieu R."/>
            <person name="Endo H."/>
            <person name="Kuwata A."/>
            <person name="Ogata H."/>
        </authorList>
    </citation>
    <scope>NUCLEOTIDE SEQUENCE [LARGE SCALE GENOMIC DNA]</scope>
    <source>
        <strain evidence="2">NIES 3701</strain>
    </source>
</reference>
<dbReference type="Proteomes" id="UP001165085">
    <property type="component" value="Unassembled WGS sequence"/>
</dbReference>
<sequence>MASSANLGPSCWPHVCKGRPSDRCSRAAPGSFAAPAAPPTNAKSVEVVDDSDKCIICMDRVVNVKFKACSHSMTCR</sequence>
<comment type="caution">
    <text evidence="1">The sequence shown here is derived from an EMBL/GenBank/DDBJ whole genome shotgun (WGS) entry which is preliminary data.</text>
</comment>
<dbReference type="AlphaFoldDB" id="A0A9W7B2G5"/>
<proteinExistence type="predicted"/>
<keyword evidence="2" id="KW-1185">Reference proteome</keyword>
<evidence type="ECO:0008006" key="3">
    <source>
        <dbReference type="Google" id="ProtNLM"/>
    </source>
</evidence>
<evidence type="ECO:0000313" key="2">
    <source>
        <dbReference type="Proteomes" id="UP001165085"/>
    </source>
</evidence>
<gene>
    <name evidence="1" type="ORF">TrST_g3548</name>
</gene>
<dbReference type="InterPro" id="IPR013083">
    <property type="entry name" value="Znf_RING/FYVE/PHD"/>
</dbReference>
<organism evidence="1 2">
    <name type="scientific">Triparma strigata</name>
    <dbReference type="NCBI Taxonomy" id="1606541"/>
    <lineage>
        <taxon>Eukaryota</taxon>
        <taxon>Sar</taxon>
        <taxon>Stramenopiles</taxon>
        <taxon>Ochrophyta</taxon>
        <taxon>Bolidophyceae</taxon>
        <taxon>Parmales</taxon>
        <taxon>Triparmaceae</taxon>
        <taxon>Triparma</taxon>
    </lineage>
</organism>
<accession>A0A9W7B2G5</accession>
<dbReference type="EMBL" id="BRXY01000220">
    <property type="protein sequence ID" value="GMH78355.1"/>
    <property type="molecule type" value="Genomic_DNA"/>
</dbReference>